<dbReference type="Proteomes" id="UP000015100">
    <property type="component" value="Unassembled WGS sequence"/>
</dbReference>
<organism evidence="1 2">
    <name type="scientific">Dactylellina haptotyla (strain CBS 200.50)</name>
    <name type="common">Nematode-trapping fungus</name>
    <name type="synonym">Monacrosporium haptotylum</name>
    <dbReference type="NCBI Taxonomy" id="1284197"/>
    <lineage>
        <taxon>Eukaryota</taxon>
        <taxon>Fungi</taxon>
        <taxon>Dikarya</taxon>
        <taxon>Ascomycota</taxon>
        <taxon>Pezizomycotina</taxon>
        <taxon>Orbiliomycetes</taxon>
        <taxon>Orbiliales</taxon>
        <taxon>Orbiliaceae</taxon>
        <taxon>Dactylellina</taxon>
    </lineage>
</organism>
<reference evidence="2" key="2">
    <citation type="submission" date="2013-04" db="EMBL/GenBank/DDBJ databases">
        <title>Genomic mechanisms accounting for the adaptation to parasitism in nematode-trapping fungi.</title>
        <authorList>
            <person name="Ahren D.G."/>
        </authorList>
    </citation>
    <scope>NUCLEOTIDE SEQUENCE [LARGE SCALE GENOMIC DNA]</scope>
    <source>
        <strain evidence="2">CBS 200.50</strain>
    </source>
</reference>
<dbReference type="OrthoDB" id="5392168at2759"/>
<reference evidence="1 2" key="1">
    <citation type="journal article" date="2013" name="PLoS Genet.">
        <title>Genomic mechanisms accounting for the adaptation to parasitism in nematode-trapping fungi.</title>
        <authorList>
            <person name="Meerupati T."/>
            <person name="Andersson K.M."/>
            <person name="Friman E."/>
            <person name="Kumar D."/>
            <person name="Tunlid A."/>
            <person name="Ahren D."/>
        </authorList>
    </citation>
    <scope>NUCLEOTIDE SEQUENCE [LARGE SCALE GENOMIC DNA]</scope>
    <source>
        <strain evidence="1 2">CBS 200.50</strain>
    </source>
</reference>
<keyword evidence="2" id="KW-1185">Reference proteome</keyword>
<protein>
    <submittedName>
        <fullName evidence="1">Uncharacterized protein</fullName>
    </submittedName>
</protein>
<gene>
    <name evidence="1" type="ORF">H072_647</name>
</gene>
<comment type="caution">
    <text evidence="1">The sequence shown here is derived from an EMBL/GenBank/DDBJ whole genome shotgun (WGS) entry which is preliminary data.</text>
</comment>
<dbReference type="HOGENOM" id="CLU_634621_0_0_1"/>
<dbReference type="EMBL" id="AQGS01000016">
    <property type="protein sequence ID" value="EPS45376.1"/>
    <property type="molecule type" value="Genomic_DNA"/>
</dbReference>
<sequence length="432" mass="48317">MGLSIRSLAAIACLTRLPLAYGWGYRLYRPWDYDLDAVNRGDAQIPDDAWPWYDHKVYEGQKTCTPLSKSFEAFIESFSITQFGPSEPSSKGPAVAQVEESGRWKDIVKYVGFWTGSGCEGLPTMIFHFYPAPYTVQSFYMTDVIDFVPGMDTSSDSQLQFGSFAEIPFGDEFFFGELPQGAIAFRATKQADETQPVFRDTFVLVRNAIKVREAGPAAQAWVPSPAWQGTGNPSLEKVTNIELNVPKGVSLAADSGDSKAIGLSNQPKEITSIGGYKKWAPFYRGLPDVPNAEDQIQLQKAIINSLGENNPLGQAVDQNAVNENGLPTEAEQALRQRRAQLTSMLRNYLSSHHNLQNRYLEGLTESYQFEGVDFVNPTGEEGVQDSRHFNSIIQSTRQRALDERDKLWKEHRKEVVKKQRNRIIEKSGLGPK</sequence>
<evidence type="ECO:0000313" key="1">
    <source>
        <dbReference type="EMBL" id="EPS45376.1"/>
    </source>
</evidence>
<accession>S8AWP0</accession>
<dbReference type="AlphaFoldDB" id="S8AWP0"/>
<proteinExistence type="predicted"/>
<evidence type="ECO:0000313" key="2">
    <source>
        <dbReference type="Proteomes" id="UP000015100"/>
    </source>
</evidence>
<name>S8AWP0_DACHA</name>